<organism evidence="5 6">
    <name type="scientific">Prauserella cavernicola</name>
    <dbReference type="NCBI Taxonomy" id="2800127"/>
    <lineage>
        <taxon>Bacteria</taxon>
        <taxon>Bacillati</taxon>
        <taxon>Actinomycetota</taxon>
        <taxon>Actinomycetes</taxon>
        <taxon>Pseudonocardiales</taxon>
        <taxon>Pseudonocardiaceae</taxon>
        <taxon>Prauserella</taxon>
    </lineage>
</organism>
<evidence type="ECO:0000256" key="2">
    <source>
        <dbReference type="ARBA" id="ARBA00022777"/>
    </source>
</evidence>
<keyword evidence="3" id="KW-0902">Two-component regulatory system</keyword>
<dbReference type="PANTHER" id="PTHR24421">
    <property type="entry name" value="NITRATE/NITRITE SENSOR PROTEIN NARX-RELATED"/>
    <property type="match status" value="1"/>
</dbReference>
<keyword evidence="2" id="KW-0418">Kinase</keyword>
<dbReference type="AlphaFoldDB" id="A0A934V887"/>
<dbReference type="SUPFAM" id="SSF55781">
    <property type="entry name" value="GAF domain-like"/>
    <property type="match status" value="2"/>
</dbReference>
<proteinExistence type="predicted"/>
<dbReference type="Gene3D" id="1.20.5.1930">
    <property type="match status" value="1"/>
</dbReference>
<feature type="domain" description="GAF" evidence="4">
    <location>
        <begin position="44"/>
        <end position="173"/>
    </location>
</feature>
<dbReference type="EMBL" id="JAENJH010000010">
    <property type="protein sequence ID" value="MBK1788454.1"/>
    <property type="molecule type" value="Genomic_DNA"/>
</dbReference>
<accession>A0A934V887</accession>
<dbReference type="Gene3D" id="3.30.450.40">
    <property type="match status" value="3"/>
</dbReference>
<evidence type="ECO:0000256" key="3">
    <source>
        <dbReference type="ARBA" id="ARBA00023012"/>
    </source>
</evidence>
<keyword evidence="6" id="KW-1185">Reference proteome</keyword>
<keyword evidence="1" id="KW-0808">Transferase</keyword>
<dbReference type="InterPro" id="IPR003018">
    <property type="entry name" value="GAF"/>
</dbReference>
<dbReference type="SMART" id="SM00065">
    <property type="entry name" value="GAF"/>
    <property type="match status" value="2"/>
</dbReference>
<dbReference type="GO" id="GO:0016020">
    <property type="term" value="C:membrane"/>
    <property type="evidence" value="ECO:0007669"/>
    <property type="project" value="InterPro"/>
</dbReference>
<dbReference type="PANTHER" id="PTHR24421:SF56">
    <property type="entry name" value="OXYGEN SENSOR HISTIDINE KINASE RESPONSE REGULATOR DOST"/>
    <property type="match status" value="1"/>
</dbReference>
<comment type="caution">
    <text evidence="5">The sequence shown here is derived from an EMBL/GenBank/DDBJ whole genome shotgun (WGS) entry which is preliminary data.</text>
</comment>
<dbReference type="InterPro" id="IPR011712">
    <property type="entry name" value="Sig_transdc_His_kin_sub3_dim/P"/>
</dbReference>
<sequence length="540" mass="57175">MSSRSEYFDGHRTRSVSEALTGLRLDDLLSGVQQRLAELGRTGDRLQALLDAVLAVGAGLELDSTLRRIVHAATELVGARHGVLGVLGDDRTRLRRFVYDGSGDVQERLGEPPRGPGVLDVPVRVRDEVFGNLYLAEKRDGTGFTADDQIVLQSLAAAAGVAVENARLFEYSRMRERWFEAIGTVNAAILADAATDETLHLIAEFAAEISDADLTVILLGGQGDGLAIAAAAGERADALAGVSVSAADPVVCDVFRTGETTLIADLNLVPRAKPTLLGAAFGPAVVTALRNAGGIGGVLLAVREREAPQFGTDLLPVLSSFADQATVALEFSDKQDNERQLALLADRDRIARDLHDHVIQRLFATGMALQGTMRKVTDLDSRQRIAAAVEQLDQTVGEIRTSIFDLNSSGERGESASLRRRLLDIAADLSERTAVSPSVRISGAVDTLVPADLTGQVEAAVRMGLGVALRASVTWISLDITVDDDVVVEVADDGDADEHAGTADLAQLRAGAHARGGDVVLTARPEGGTRFGWRVPLPGV</sequence>
<protein>
    <submittedName>
        <fullName evidence="5">GAF domain-containing protein</fullName>
    </submittedName>
</protein>
<dbReference type="InterPro" id="IPR029016">
    <property type="entry name" value="GAF-like_dom_sf"/>
</dbReference>
<dbReference type="InterPro" id="IPR050482">
    <property type="entry name" value="Sensor_HK_TwoCompSys"/>
</dbReference>
<dbReference type="Proteomes" id="UP000635245">
    <property type="component" value="Unassembled WGS sequence"/>
</dbReference>
<gene>
    <name evidence="5" type="ORF">JHE00_29345</name>
</gene>
<dbReference type="GO" id="GO:0046983">
    <property type="term" value="F:protein dimerization activity"/>
    <property type="evidence" value="ECO:0007669"/>
    <property type="project" value="InterPro"/>
</dbReference>
<dbReference type="Pfam" id="PF01590">
    <property type="entry name" value="GAF"/>
    <property type="match status" value="1"/>
</dbReference>
<reference evidence="5" key="1">
    <citation type="submission" date="2020-12" db="EMBL/GenBank/DDBJ databases">
        <title>Prauserella sp. ASG 168, a novel actinomycete isolated from cave rock.</title>
        <authorList>
            <person name="Suriyachadkun C."/>
        </authorList>
    </citation>
    <scope>NUCLEOTIDE SEQUENCE</scope>
    <source>
        <strain evidence="5">ASG 168</strain>
    </source>
</reference>
<evidence type="ECO:0000313" key="5">
    <source>
        <dbReference type="EMBL" id="MBK1788454.1"/>
    </source>
</evidence>
<dbReference type="GO" id="GO:0000155">
    <property type="term" value="F:phosphorelay sensor kinase activity"/>
    <property type="evidence" value="ECO:0007669"/>
    <property type="project" value="InterPro"/>
</dbReference>
<dbReference type="InterPro" id="IPR036890">
    <property type="entry name" value="HATPase_C_sf"/>
</dbReference>
<feature type="domain" description="GAF" evidence="4">
    <location>
        <begin position="194"/>
        <end position="339"/>
    </location>
</feature>
<dbReference type="Pfam" id="PF07730">
    <property type="entry name" value="HisKA_3"/>
    <property type="match status" value="1"/>
</dbReference>
<evidence type="ECO:0000259" key="4">
    <source>
        <dbReference type="SMART" id="SM00065"/>
    </source>
</evidence>
<dbReference type="Gene3D" id="3.30.565.10">
    <property type="entry name" value="Histidine kinase-like ATPase, C-terminal domain"/>
    <property type="match status" value="1"/>
</dbReference>
<evidence type="ECO:0000313" key="6">
    <source>
        <dbReference type="Proteomes" id="UP000635245"/>
    </source>
</evidence>
<evidence type="ECO:0000256" key="1">
    <source>
        <dbReference type="ARBA" id="ARBA00022679"/>
    </source>
</evidence>
<name>A0A934V887_9PSEU</name>